<accession>A0AAT9HHB0</accession>
<evidence type="ECO:0000256" key="1">
    <source>
        <dbReference type="SAM" id="MobiDB-lite"/>
    </source>
</evidence>
<name>A0AAT9HHB0_9ACTN</name>
<protein>
    <submittedName>
        <fullName evidence="2">Uncharacterized protein</fullName>
    </submittedName>
</protein>
<dbReference type="AlphaFoldDB" id="A0AAT9HHB0"/>
<reference evidence="2" key="2">
    <citation type="submission" date="2024-07" db="EMBL/GenBank/DDBJ databases">
        <title>Streptomyces haneummycinica sp. nov., a new antibiotic-producing actinobacterium isolated from marine sediment.</title>
        <authorList>
            <person name="Uemura M."/>
            <person name="Hamada M."/>
            <person name="Hirano S."/>
            <person name="Kobayashi K."/>
            <person name="Ohshiro T."/>
            <person name="Kobayashi T."/>
            <person name="Terahara T."/>
        </authorList>
    </citation>
    <scope>NUCLEOTIDE SEQUENCE</scope>
    <source>
        <strain evidence="2">KM77-8</strain>
    </source>
</reference>
<organism evidence="2">
    <name type="scientific">Streptomyces haneummycinicus</name>
    <dbReference type="NCBI Taxonomy" id="3074435"/>
    <lineage>
        <taxon>Bacteria</taxon>
        <taxon>Bacillati</taxon>
        <taxon>Actinomycetota</taxon>
        <taxon>Actinomycetes</taxon>
        <taxon>Kitasatosporales</taxon>
        <taxon>Streptomycetaceae</taxon>
        <taxon>Streptomyces</taxon>
    </lineage>
</organism>
<proteinExistence type="predicted"/>
<evidence type="ECO:0000313" key="2">
    <source>
        <dbReference type="EMBL" id="BFO16707.1"/>
    </source>
</evidence>
<reference evidence="2" key="1">
    <citation type="submission" date="2024-06" db="EMBL/GenBank/DDBJ databases">
        <authorList>
            <consortium name="consrtm"/>
            <person name="Uemura M."/>
            <person name="Terahara T."/>
        </authorList>
    </citation>
    <scope>NUCLEOTIDE SEQUENCE</scope>
    <source>
        <strain evidence="2">KM77-8</strain>
    </source>
</reference>
<sequence>MDPGADTHVGLAGFHMDTVPVGPRRGSRAAGRGGRQRERGAEDAERGDDGSAVVGKKDMGLPPDTCGDERRR</sequence>
<dbReference type="EMBL" id="AP035768">
    <property type="protein sequence ID" value="BFO16707.1"/>
    <property type="molecule type" value="Genomic_DNA"/>
</dbReference>
<gene>
    <name evidence="2" type="ORF">SHKM778_30950</name>
</gene>
<feature type="compositionally biased region" description="Basic and acidic residues" evidence="1">
    <location>
        <begin position="35"/>
        <end position="59"/>
    </location>
</feature>
<feature type="region of interest" description="Disordered" evidence="1">
    <location>
        <begin position="1"/>
        <end position="72"/>
    </location>
</feature>